<dbReference type="SUPFAM" id="SSF53822">
    <property type="entry name" value="Periplasmic binding protein-like I"/>
    <property type="match status" value="1"/>
</dbReference>
<evidence type="ECO:0000256" key="1">
    <source>
        <dbReference type="ARBA" id="ARBA00010062"/>
    </source>
</evidence>
<evidence type="ECO:0000256" key="5">
    <source>
        <dbReference type="ARBA" id="ARBA00022970"/>
    </source>
</evidence>
<keyword evidence="2" id="KW-0813">Transport</keyword>
<evidence type="ECO:0000259" key="6">
    <source>
        <dbReference type="PROSITE" id="PS50112"/>
    </source>
</evidence>
<dbReference type="Gene3D" id="3.30.70.100">
    <property type="match status" value="1"/>
</dbReference>
<sequence>MTTFVPDPLPVRLGLMSPFTGLVGLYGEEIARAARLACAEVNAQGGVLGRPLELVIEDDGSLPGTAVAAAGRLLEQGCAALVGNLLSNARIAVAHEVADVHGVPYLNFSFYEGSIHSRHFFHFAALPNQQIGPMITALAERAGPKMYFAGSNYEWPLGSIDLGKQALLDLGGEVVGEEYPPLGGALVDDLLDRVERSGADVFVPYFAGEEQLRVLNGFAERGLKQRMAVVMGHYDEAMASRLAPAVRGGFYSCNTYFMSIENSCNQRTLAALAALPEIDAPWPRGRGILTHFGEGAWLCVHAFAQAANQAGALDSTRLIPALEQVELQGPQGLVRMDPVTHHAAVNTYLARSLSDGTFEILQHFSCLRPMIPERYRIAPEPASPRHASRGLQEAARLLGRMAFDVKPRGHANDTRTARHGNAELTTTAACVLSIADVAVISTTEEGTILDANRRASEIFGYAPGELCGRPIHDLVPPRFRAVHAQHLHHFRTGPEDDKRMAARMEVSGYRKDGALFPAEASIARFRIDGSLIFVVTVNDLTERHADDAALRWQGLHDVLTGLPNQVLLRERISSALRRSEQLGDDVGLLLIELDGLKQIDDTFGDAGGDELLRVLSQRLMASSHSGDTIAHTGRCEFAILRDRVSSQTALVQLAEQLIRGMREPLTLLGHQVYVTANIGIASGRGGALDSGALLRQAEGALAAARAQGQDGWRCYDAEMSANVQRKRQLSHRLRSALEHQEFQVRFQPILSNDSLLVCGAEVLLRWFPPDGEISPGLFIPIAEANGLIRPIGRWVMREACLAEAAWRARFGAEAPYVSVNLSPRQLDERNLVDDFRAILAETGADPTRLLLEVTETALMHDVATNVEVLNALADLGPRIAVDDFGTGYSSLVQLLRLPISTLKIDREFIAGLGQPSQCEAIVSAICGLAKAMGLKTIAEGVENQDQLDYLRDVGCDGVQGFYLHRPLTGDALLQAVEDRTNPSQAAASRDLYQVLYVSMAKEDLNSDDLEGLMVRAREFNRSQGITGFLVHYNGSFLQILEGQRERLQRLLATIRADPRHHRFKLVFEGPIERRALKDWSMGFRTIDGSVLPDGVADVRAQKLSFYDLAQDPDVCRAIIMAFSK</sequence>
<dbReference type="SUPFAM" id="SSF55073">
    <property type="entry name" value="Nucleotide cyclase"/>
    <property type="match status" value="1"/>
</dbReference>
<organism evidence="10 11">
    <name type="scientific">Thiocapsa imhoffii</name>
    <dbReference type="NCBI Taxonomy" id="382777"/>
    <lineage>
        <taxon>Bacteria</taxon>
        <taxon>Pseudomonadati</taxon>
        <taxon>Pseudomonadota</taxon>
        <taxon>Gammaproteobacteria</taxon>
        <taxon>Chromatiales</taxon>
        <taxon>Chromatiaceae</taxon>
        <taxon>Thiocapsa</taxon>
    </lineage>
</organism>
<dbReference type="Pfam" id="PF00990">
    <property type="entry name" value="GGDEF"/>
    <property type="match status" value="1"/>
</dbReference>
<evidence type="ECO:0000259" key="9">
    <source>
        <dbReference type="PROSITE" id="PS50925"/>
    </source>
</evidence>
<keyword evidence="11" id="KW-1185">Reference proteome</keyword>
<dbReference type="InterPro" id="IPR052155">
    <property type="entry name" value="Biofilm_reg_signaling"/>
</dbReference>
<dbReference type="EMBL" id="NRSD01000027">
    <property type="protein sequence ID" value="MBK1646527.1"/>
    <property type="molecule type" value="Genomic_DNA"/>
</dbReference>
<dbReference type="SMART" id="SM00052">
    <property type="entry name" value="EAL"/>
    <property type="match status" value="1"/>
</dbReference>
<name>A0A9X0WKN7_9GAMM</name>
<feature type="domain" description="PAS" evidence="6">
    <location>
        <begin position="431"/>
        <end position="477"/>
    </location>
</feature>
<protein>
    <submittedName>
        <fullName evidence="10">Diguanylate cyclase</fullName>
    </submittedName>
</protein>
<dbReference type="Proteomes" id="UP001138802">
    <property type="component" value="Unassembled WGS sequence"/>
</dbReference>
<dbReference type="InterPro" id="IPR000160">
    <property type="entry name" value="GGDEF_dom"/>
</dbReference>
<dbReference type="GO" id="GO:0009882">
    <property type="term" value="F:blue light photoreceptor activity"/>
    <property type="evidence" value="ECO:0007669"/>
    <property type="project" value="InterPro"/>
</dbReference>
<dbReference type="Gene3D" id="3.30.450.20">
    <property type="entry name" value="PAS domain"/>
    <property type="match status" value="1"/>
</dbReference>
<dbReference type="SUPFAM" id="SSF55785">
    <property type="entry name" value="PYP-like sensor domain (PAS domain)"/>
    <property type="match status" value="1"/>
</dbReference>
<keyword evidence="3" id="KW-0732">Signal</keyword>
<dbReference type="SMART" id="SM01034">
    <property type="entry name" value="BLUF"/>
    <property type="match status" value="1"/>
</dbReference>
<proteinExistence type="inferred from homology"/>
<dbReference type="PRINTS" id="PR00337">
    <property type="entry name" value="LEUILEVALBP"/>
</dbReference>
<dbReference type="InterPro" id="IPR035919">
    <property type="entry name" value="EAL_sf"/>
</dbReference>
<dbReference type="NCBIfam" id="TIGR00229">
    <property type="entry name" value="sensory_box"/>
    <property type="match status" value="1"/>
</dbReference>
<dbReference type="InterPro" id="IPR000709">
    <property type="entry name" value="Leu_Ile_Val-bd"/>
</dbReference>
<dbReference type="CDD" id="cd01948">
    <property type="entry name" value="EAL"/>
    <property type="match status" value="1"/>
</dbReference>
<evidence type="ECO:0000313" key="10">
    <source>
        <dbReference type="EMBL" id="MBK1646527.1"/>
    </source>
</evidence>
<reference evidence="10 11" key="1">
    <citation type="journal article" date="2020" name="Microorganisms">
        <title>Osmotic Adaptation and Compatible Solute Biosynthesis of Phototrophic Bacteria as Revealed from Genome Analyses.</title>
        <authorList>
            <person name="Imhoff J.F."/>
            <person name="Rahn T."/>
            <person name="Kunzel S."/>
            <person name="Keller A."/>
            <person name="Neulinger S.C."/>
        </authorList>
    </citation>
    <scope>NUCLEOTIDE SEQUENCE [LARGE SCALE GENOMIC DNA]</scope>
    <source>
        <strain evidence="10 11">DSM 21303</strain>
    </source>
</reference>
<keyword evidence="5" id="KW-0029">Amino-acid transport</keyword>
<dbReference type="PANTHER" id="PTHR44757:SF2">
    <property type="entry name" value="BIOFILM ARCHITECTURE MAINTENANCE PROTEIN MBAA"/>
    <property type="match status" value="1"/>
</dbReference>
<dbReference type="SUPFAM" id="SSF54975">
    <property type="entry name" value="Acylphosphatase/BLUF domain-like"/>
    <property type="match status" value="1"/>
</dbReference>
<dbReference type="CDD" id="cd00130">
    <property type="entry name" value="PAS"/>
    <property type="match status" value="1"/>
</dbReference>
<evidence type="ECO:0000313" key="11">
    <source>
        <dbReference type="Proteomes" id="UP001138802"/>
    </source>
</evidence>
<gene>
    <name evidence="10" type="ORF">CKO25_18130</name>
</gene>
<comment type="similarity">
    <text evidence="1">Belongs to the leucine-binding protein family.</text>
</comment>
<dbReference type="SMART" id="SM00091">
    <property type="entry name" value="PAS"/>
    <property type="match status" value="1"/>
</dbReference>
<dbReference type="InterPro" id="IPR028081">
    <property type="entry name" value="Leu-bd"/>
</dbReference>
<dbReference type="InterPro" id="IPR001633">
    <property type="entry name" value="EAL_dom"/>
</dbReference>
<dbReference type="SUPFAM" id="SSF141868">
    <property type="entry name" value="EAL domain-like"/>
    <property type="match status" value="1"/>
</dbReference>
<dbReference type="AlphaFoldDB" id="A0A9X0WKN7"/>
<dbReference type="Pfam" id="PF00563">
    <property type="entry name" value="EAL"/>
    <property type="match status" value="1"/>
</dbReference>
<dbReference type="InterPro" id="IPR035965">
    <property type="entry name" value="PAS-like_dom_sf"/>
</dbReference>
<comment type="caution">
    <text evidence="10">The sequence shown here is derived from an EMBL/GenBank/DDBJ whole genome shotgun (WGS) entry which is preliminary data.</text>
</comment>
<dbReference type="Gene3D" id="3.30.70.270">
    <property type="match status" value="1"/>
</dbReference>
<feature type="domain" description="GGDEF" evidence="8">
    <location>
        <begin position="584"/>
        <end position="717"/>
    </location>
</feature>
<dbReference type="SMART" id="SM00267">
    <property type="entry name" value="GGDEF"/>
    <property type="match status" value="1"/>
</dbReference>
<keyword evidence="4" id="KW-0677">Repeat</keyword>
<dbReference type="GO" id="GO:0006865">
    <property type="term" value="P:amino acid transport"/>
    <property type="evidence" value="ECO:0007669"/>
    <property type="project" value="UniProtKB-KW"/>
</dbReference>
<dbReference type="SMART" id="SM00086">
    <property type="entry name" value="PAC"/>
    <property type="match status" value="1"/>
</dbReference>
<dbReference type="Pfam" id="PF13426">
    <property type="entry name" value="PAS_9"/>
    <property type="match status" value="1"/>
</dbReference>
<accession>A0A9X0WKN7</accession>
<dbReference type="NCBIfam" id="TIGR00254">
    <property type="entry name" value="GGDEF"/>
    <property type="match status" value="1"/>
</dbReference>
<dbReference type="InterPro" id="IPR007024">
    <property type="entry name" value="BLUF_domain"/>
</dbReference>
<feature type="domain" description="EAL" evidence="7">
    <location>
        <begin position="726"/>
        <end position="980"/>
    </location>
</feature>
<dbReference type="Gene3D" id="3.40.50.2300">
    <property type="match status" value="2"/>
</dbReference>
<evidence type="ECO:0000256" key="2">
    <source>
        <dbReference type="ARBA" id="ARBA00022448"/>
    </source>
</evidence>
<dbReference type="CDD" id="cd06331">
    <property type="entry name" value="PBP1_AmiC-like"/>
    <property type="match status" value="1"/>
</dbReference>
<dbReference type="PANTHER" id="PTHR44757">
    <property type="entry name" value="DIGUANYLATE CYCLASE DGCP"/>
    <property type="match status" value="1"/>
</dbReference>
<evidence type="ECO:0000256" key="4">
    <source>
        <dbReference type="ARBA" id="ARBA00022737"/>
    </source>
</evidence>
<evidence type="ECO:0000256" key="3">
    <source>
        <dbReference type="ARBA" id="ARBA00022729"/>
    </source>
</evidence>
<dbReference type="Pfam" id="PF04940">
    <property type="entry name" value="BLUF"/>
    <property type="match status" value="1"/>
</dbReference>
<dbReference type="InterPro" id="IPR036046">
    <property type="entry name" value="Acylphosphatase-like_dom_sf"/>
</dbReference>
<dbReference type="GO" id="GO:0071949">
    <property type="term" value="F:FAD binding"/>
    <property type="evidence" value="ECO:0007669"/>
    <property type="project" value="InterPro"/>
</dbReference>
<dbReference type="PROSITE" id="PS50925">
    <property type="entry name" value="BLUF"/>
    <property type="match status" value="1"/>
</dbReference>
<dbReference type="InterPro" id="IPR000014">
    <property type="entry name" value="PAS"/>
</dbReference>
<dbReference type="PROSITE" id="PS50887">
    <property type="entry name" value="GGDEF"/>
    <property type="match status" value="1"/>
</dbReference>
<dbReference type="PROSITE" id="PS50112">
    <property type="entry name" value="PAS"/>
    <property type="match status" value="1"/>
</dbReference>
<dbReference type="Pfam" id="PF13458">
    <property type="entry name" value="Peripla_BP_6"/>
    <property type="match status" value="1"/>
</dbReference>
<dbReference type="InterPro" id="IPR043128">
    <property type="entry name" value="Rev_trsase/Diguanyl_cyclase"/>
</dbReference>
<evidence type="ECO:0000259" key="7">
    <source>
        <dbReference type="PROSITE" id="PS50883"/>
    </source>
</evidence>
<feature type="domain" description="BLUF" evidence="9">
    <location>
        <begin position="991"/>
        <end position="1082"/>
    </location>
</feature>
<dbReference type="InterPro" id="IPR001610">
    <property type="entry name" value="PAC"/>
</dbReference>
<dbReference type="PROSITE" id="PS50883">
    <property type="entry name" value="EAL"/>
    <property type="match status" value="1"/>
</dbReference>
<dbReference type="InterPro" id="IPR028082">
    <property type="entry name" value="Peripla_BP_I"/>
</dbReference>
<dbReference type="InterPro" id="IPR029787">
    <property type="entry name" value="Nucleotide_cyclase"/>
</dbReference>
<dbReference type="Gene3D" id="3.20.20.450">
    <property type="entry name" value="EAL domain"/>
    <property type="match status" value="1"/>
</dbReference>
<dbReference type="CDD" id="cd01949">
    <property type="entry name" value="GGDEF"/>
    <property type="match status" value="1"/>
</dbReference>
<dbReference type="RefSeq" id="WP_200389349.1">
    <property type="nucleotide sequence ID" value="NZ_NRSD01000027.1"/>
</dbReference>
<evidence type="ECO:0000259" key="8">
    <source>
        <dbReference type="PROSITE" id="PS50887"/>
    </source>
</evidence>